<evidence type="ECO:0000256" key="7">
    <source>
        <dbReference type="ARBA" id="ARBA00023180"/>
    </source>
</evidence>
<dbReference type="GO" id="GO:0015926">
    <property type="term" value="F:glucosidase activity"/>
    <property type="evidence" value="ECO:0007669"/>
    <property type="project" value="TreeGrafter"/>
</dbReference>
<keyword evidence="6 10" id="KW-0472">Membrane</keyword>
<keyword evidence="8" id="KW-0961">Cell wall biogenesis/degradation</keyword>
<evidence type="ECO:0000256" key="5">
    <source>
        <dbReference type="ARBA" id="ARBA00022989"/>
    </source>
</evidence>
<dbReference type="InterPro" id="IPR005629">
    <property type="entry name" value="Skn1/Kre6/Sbg1"/>
</dbReference>
<keyword evidence="5 10" id="KW-1133">Transmembrane helix</keyword>
<dbReference type="Pfam" id="PF03935">
    <property type="entry name" value="SKN1_KRE6_Sbg1"/>
    <property type="match status" value="2"/>
</dbReference>
<evidence type="ECO:0000256" key="6">
    <source>
        <dbReference type="ARBA" id="ARBA00023136"/>
    </source>
</evidence>
<feature type="region of interest" description="Disordered" evidence="9">
    <location>
        <begin position="1"/>
        <end position="64"/>
    </location>
</feature>
<dbReference type="PROSITE" id="PS51762">
    <property type="entry name" value="GH16_2"/>
    <property type="match status" value="1"/>
</dbReference>
<name>A0A9P3FXE1_9APHY</name>
<evidence type="ECO:0000256" key="2">
    <source>
        <dbReference type="ARBA" id="ARBA00010962"/>
    </source>
</evidence>
<feature type="transmembrane region" description="Helical" evidence="10">
    <location>
        <begin position="144"/>
        <end position="167"/>
    </location>
</feature>
<protein>
    <submittedName>
        <fullName evidence="12">Glycoside hydrolase family 16 protein</fullName>
    </submittedName>
</protein>
<keyword evidence="12" id="KW-0378">Hydrolase</keyword>
<feature type="compositionally biased region" description="Polar residues" evidence="9">
    <location>
        <begin position="1"/>
        <end position="11"/>
    </location>
</feature>
<dbReference type="PANTHER" id="PTHR31361:SF1">
    <property type="entry name" value="BETA-GLUCAN SYNTHESIS-ASSOCIATED PROTEIN KRE6-RELATED"/>
    <property type="match status" value="1"/>
</dbReference>
<comment type="similarity">
    <text evidence="2">Belongs to the SKN1/KRE6 family.</text>
</comment>
<dbReference type="InterPro" id="IPR013320">
    <property type="entry name" value="ConA-like_dom_sf"/>
</dbReference>
<organism evidence="12 13">
    <name type="scientific">Phanerochaete sordida</name>
    <dbReference type="NCBI Taxonomy" id="48140"/>
    <lineage>
        <taxon>Eukaryota</taxon>
        <taxon>Fungi</taxon>
        <taxon>Dikarya</taxon>
        <taxon>Basidiomycota</taxon>
        <taxon>Agaricomycotina</taxon>
        <taxon>Agaricomycetes</taxon>
        <taxon>Polyporales</taxon>
        <taxon>Phanerochaetaceae</taxon>
        <taxon>Phanerochaete</taxon>
    </lineage>
</organism>
<feature type="compositionally biased region" description="Low complexity" evidence="9">
    <location>
        <begin position="37"/>
        <end position="51"/>
    </location>
</feature>
<evidence type="ECO:0000313" key="12">
    <source>
        <dbReference type="EMBL" id="GJE84331.1"/>
    </source>
</evidence>
<keyword evidence="4" id="KW-0735">Signal-anchor</keyword>
<accession>A0A9P3FXE1</accession>
<keyword evidence="3 10" id="KW-0812">Transmembrane</keyword>
<dbReference type="Gene3D" id="2.60.120.200">
    <property type="match status" value="2"/>
</dbReference>
<feature type="domain" description="GH16" evidence="11">
    <location>
        <begin position="207"/>
        <end position="617"/>
    </location>
</feature>
<dbReference type="FunFam" id="2.60.120.200:FF:000135">
    <property type="entry name" value="Related to KRE6-glucan synthase subunit"/>
    <property type="match status" value="1"/>
</dbReference>
<evidence type="ECO:0000256" key="3">
    <source>
        <dbReference type="ARBA" id="ARBA00022692"/>
    </source>
</evidence>
<evidence type="ECO:0000259" key="11">
    <source>
        <dbReference type="PROSITE" id="PS51762"/>
    </source>
</evidence>
<keyword evidence="13" id="KW-1185">Reference proteome</keyword>
<dbReference type="GO" id="GO:0005886">
    <property type="term" value="C:plasma membrane"/>
    <property type="evidence" value="ECO:0007669"/>
    <property type="project" value="TreeGrafter"/>
</dbReference>
<dbReference type="GO" id="GO:0005789">
    <property type="term" value="C:endoplasmic reticulum membrane"/>
    <property type="evidence" value="ECO:0007669"/>
    <property type="project" value="TreeGrafter"/>
</dbReference>
<evidence type="ECO:0000256" key="9">
    <source>
        <dbReference type="SAM" id="MobiDB-lite"/>
    </source>
</evidence>
<dbReference type="AlphaFoldDB" id="A0A9P3FXE1"/>
<keyword evidence="7" id="KW-0325">Glycoprotein</keyword>
<dbReference type="InterPro" id="IPR000757">
    <property type="entry name" value="Beta-glucanase-like"/>
</dbReference>
<reference evidence="12 13" key="1">
    <citation type="submission" date="2021-08" db="EMBL/GenBank/DDBJ databases">
        <title>Draft Genome Sequence of Phanerochaete sordida strain YK-624.</title>
        <authorList>
            <person name="Mori T."/>
            <person name="Dohra H."/>
            <person name="Suzuki T."/>
            <person name="Kawagishi H."/>
            <person name="Hirai H."/>
        </authorList>
    </citation>
    <scope>NUCLEOTIDE SEQUENCE [LARGE SCALE GENOMIC DNA]</scope>
    <source>
        <strain evidence="12 13">YK-624</strain>
    </source>
</reference>
<dbReference type="GO" id="GO:0006078">
    <property type="term" value="P:(1-&gt;6)-beta-D-glucan biosynthetic process"/>
    <property type="evidence" value="ECO:0007669"/>
    <property type="project" value="TreeGrafter"/>
</dbReference>
<dbReference type="EMBL" id="BPQB01000001">
    <property type="protein sequence ID" value="GJE84331.1"/>
    <property type="molecule type" value="Genomic_DNA"/>
</dbReference>
<dbReference type="Proteomes" id="UP000703269">
    <property type="component" value="Unassembled WGS sequence"/>
</dbReference>
<proteinExistence type="inferred from homology"/>
<evidence type="ECO:0000256" key="4">
    <source>
        <dbReference type="ARBA" id="ARBA00022968"/>
    </source>
</evidence>
<evidence type="ECO:0000256" key="10">
    <source>
        <dbReference type="SAM" id="Phobius"/>
    </source>
</evidence>
<dbReference type="SUPFAM" id="SSF49899">
    <property type="entry name" value="Concanavalin A-like lectins/glucanases"/>
    <property type="match status" value="1"/>
</dbReference>
<dbReference type="GO" id="GO:0031505">
    <property type="term" value="P:fungal-type cell wall organization"/>
    <property type="evidence" value="ECO:0007669"/>
    <property type="project" value="TreeGrafter"/>
</dbReference>
<sequence length="665" mass="72015">MATSDDSTTELTPPADQPPSSPLLRPRPRYLDADRYSGGSSSSSPSTLDSGVWSPPSSGPFAAALAKRPPIESFASTGSLDSPFLGAGRPLSLGYEYTLAPDPSTWGADVTKEFKEEDDAMHEPGPPRKGKADRDPHIFSMRGIMNLGALLLVCIGVVALLTGWPIIYHFTRHEPSTLGAFNLGGINASGQVPVFTSGRFSPIDPDTPQDAYTRPSLADPSTNYELVFSDEFNKDGRTFYPGDDPYWEAVDLHYWATNNLEWYDPASVTTQNGSLMITLMEKNTHDLNYQGGMLSTWNKFCFTGGYVEAKAQLPGVSNIQGLWPAVWMMGNLGRAGYGATLTGMWPYTYDACDIGTVANQTINGEPHAATINGDTGHNGELSWLPGQKLSRCTCKGEDHPGPKHSDGTFVGRAAPEIDMFEAQVTTSAPNSAGSLVGQVSQSAQWAPFDPAYDWTNNTQNWGAIYNPQISVENTFLGSITQEASSVVSNTNPQCYEYPDPAFVPAAVPGAQLPTQVPGGPPAGAGCFAVYGVEYKPGFDDAYITWMANNELTWTITAAGMGANPQTQISARPVPQEPMYLIANLGMSYNFGPIDLAHIPFPVHLRIDYIRVYQPANARNTGCDPKDFPTAQYINDHIDAYTNPNYTVWNGDFGQPWPKNSFLGQC</sequence>
<comment type="subcellular location">
    <subcellularLocation>
        <location evidence="1">Membrane</location>
        <topology evidence="1">Single-pass type II membrane protein</topology>
    </subcellularLocation>
</comment>
<evidence type="ECO:0000313" key="13">
    <source>
        <dbReference type="Proteomes" id="UP000703269"/>
    </source>
</evidence>
<dbReference type="OrthoDB" id="412647at2759"/>
<gene>
    <name evidence="12" type="ORF">PsYK624_004070</name>
</gene>
<comment type="caution">
    <text evidence="12">The sequence shown here is derived from an EMBL/GenBank/DDBJ whole genome shotgun (WGS) entry which is preliminary data.</text>
</comment>
<dbReference type="PANTHER" id="PTHR31361">
    <property type="entry name" value="BETA-GLUCAN SYNTHESIS-ASSOCIATED PROTEIN KRE6-RELATED"/>
    <property type="match status" value="1"/>
</dbReference>
<evidence type="ECO:0000256" key="1">
    <source>
        <dbReference type="ARBA" id="ARBA00004606"/>
    </source>
</evidence>
<evidence type="ECO:0000256" key="8">
    <source>
        <dbReference type="ARBA" id="ARBA00023316"/>
    </source>
</evidence>